<name>A0A9P6MGF3_9FUNG</name>
<reference evidence="1" key="1">
    <citation type="journal article" date="2020" name="Fungal Divers.">
        <title>Resolving the Mortierellaceae phylogeny through synthesis of multi-gene phylogenetics and phylogenomics.</title>
        <authorList>
            <person name="Vandepol N."/>
            <person name="Liber J."/>
            <person name="Desiro A."/>
            <person name="Na H."/>
            <person name="Kennedy M."/>
            <person name="Barry K."/>
            <person name="Grigoriev I.V."/>
            <person name="Miller A.N."/>
            <person name="O'Donnell K."/>
            <person name="Stajich J.E."/>
            <person name="Bonito G."/>
        </authorList>
    </citation>
    <scope>NUCLEOTIDE SEQUENCE</scope>
    <source>
        <strain evidence="1">MES-2147</strain>
    </source>
</reference>
<organism evidence="1 2">
    <name type="scientific">Modicella reniformis</name>
    <dbReference type="NCBI Taxonomy" id="1440133"/>
    <lineage>
        <taxon>Eukaryota</taxon>
        <taxon>Fungi</taxon>
        <taxon>Fungi incertae sedis</taxon>
        <taxon>Mucoromycota</taxon>
        <taxon>Mortierellomycotina</taxon>
        <taxon>Mortierellomycetes</taxon>
        <taxon>Mortierellales</taxon>
        <taxon>Mortierellaceae</taxon>
        <taxon>Modicella</taxon>
    </lineage>
</organism>
<keyword evidence="2" id="KW-1185">Reference proteome</keyword>
<gene>
    <name evidence="1" type="ORF">BGZ65_005683</name>
</gene>
<comment type="caution">
    <text evidence="1">The sequence shown here is derived from an EMBL/GenBank/DDBJ whole genome shotgun (WGS) entry which is preliminary data.</text>
</comment>
<protein>
    <submittedName>
        <fullName evidence="1">Uncharacterized protein</fullName>
    </submittedName>
</protein>
<dbReference type="AlphaFoldDB" id="A0A9P6MGF3"/>
<dbReference type="EMBL" id="JAAAHW010000804">
    <property type="protein sequence ID" value="KAF9998883.1"/>
    <property type="molecule type" value="Genomic_DNA"/>
</dbReference>
<accession>A0A9P6MGF3</accession>
<proteinExistence type="predicted"/>
<dbReference type="OrthoDB" id="2250876at2759"/>
<dbReference type="Proteomes" id="UP000749646">
    <property type="component" value="Unassembled WGS sequence"/>
</dbReference>
<sequence>MAALKSDEVTKSVKSNDILGELRQLRSKFYDPSTYLLCRALGNLTRQPAHQPYTVFNVAGCDRSNAGQEAAAAVVFNEIGKDILFKGDGATLARNVVVKARDQCSNAGDIRKTLDNILALFNAENSEMPIIGNTQLNKHLEDLARLLSRLLSRFITRANENAMVLLKTSLSPQYTSEDSDESE</sequence>
<evidence type="ECO:0000313" key="2">
    <source>
        <dbReference type="Proteomes" id="UP000749646"/>
    </source>
</evidence>
<evidence type="ECO:0000313" key="1">
    <source>
        <dbReference type="EMBL" id="KAF9998883.1"/>
    </source>
</evidence>